<evidence type="ECO:0000313" key="1">
    <source>
        <dbReference type="EMBL" id="MBT0607861.1"/>
    </source>
</evidence>
<dbReference type="Pfam" id="PF14109">
    <property type="entry name" value="GldH_lipo"/>
    <property type="match status" value="1"/>
</dbReference>
<gene>
    <name evidence="1" type="primary">gldH</name>
    <name evidence="1" type="ORF">KIV10_06685</name>
</gene>
<name>A0ABS5S3S7_9FLAO</name>
<accession>A0ABS5S3S7</accession>
<comment type="caution">
    <text evidence="1">The sequence shown here is derived from an EMBL/GenBank/DDBJ whole genome shotgun (WGS) entry which is preliminary data.</text>
</comment>
<keyword evidence="2" id="KW-1185">Reference proteome</keyword>
<dbReference type="Proteomes" id="UP001297092">
    <property type="component" value="Unassembled WGS sequence"/>
</dbReference>
<organism evidence="1 2">
    <name type="scientific">Aequorivita echinoideorum</name>
    <dbReference type="NCBI Taxonomy" id="1549647"/>
    <lineage>
        <taxon>Bacteria</taxon>
        <taxon>Pseudomonadati</taxon>
        <taxon>Bacteroidota</taxon>
        <taxon>Flavobacteriia</taxon>
        <taxon>Flavobacteriales</taxon>
        <taxon>Flavobacteriaceae</taxon>
        <taxon>Aequorivita</taxon>
    </lineage>
</organism>
<dbReference type="RefSeq" id="WP_214112703.1">
    <property type="nucleotide sequence ID" value="NZ_JAHCTB010000002.1"/>
</dbReference>
<dbReference type="EMBL" id="JAHCTB010000002">
    <property type="protein sequence ID" value="MBT0607861.1"/>
    <property type="molecule type" value="Genomic_DNA"/>
</dbReference>
<dbReference type="PROSITE" id="PS51257">
    <property type="entry name" value="PROKAR_LIPOPROTEIN"/>
    <property type="match status" value="1"/>
</dbReference>
<protein>
    <submittedName>
        <fullName evidence="1">Gliding motility lipoprotein GldH</fullName>
    </submittedName>
</protein>
<sequence>MGKIVVFFLGIFIIASCESKTVFSETQALSGHWGEDETLLFTIPQLDSLKKYNVFVNVRNTNDYKYNNIFLIISMNFPHGKTLTDTLEYKMAYADGSWMGQGITDVKENKLFYKENVTFFEDGNYTLTVNQAMRNNGSVEGVTRLEGITDVGISIEEATKP</sequence>
<dbReference type="NCBIfam" id="TIGR03511">
    <property type="entry name" value="GldH_lipo"/>
    <property type="match status" value="1"/>
</dbReference>
<dbReference type="InterPro" id="IPR020018">
    <property type="entry name" value="Motility-assoc_lipoprot_GldH"/>
</dbReference>
<proteinExistence type="predicted"/>
<reference evidence="1 2" key="1">
    <citation type="submission" date="2021-05" db="EMBL/GenBank/DDBJ databases">
        <title>Aequorivita echinoideorum JCM 30378 genome.</title>
        <authorList>
            <person name="Zhang H."/>
            <person name="Li C."/>
        </authorList>
    </citation>
    <scope>NUCLEOTIDE SEQUENCE [LARGE SCALE GENOMIC DNA]</scope>
    <source>
        <strain evidence="1 2">JCM30378</strain>
    </source>
</reference>
<evidence type="ECO:0000313" key="2">
    <source>
        <dbReference type="Proteomes" id="UP001297092"/>
    </source>
</evidence>
<keyword evidence="1" id="KW-0449">Lipoprotein</keyword>